<dbReference type="GO" id="GO:0005524">
    <property type="term" value="F:ATP binding"/>
    <property type="evidence" value="ECO:0007669"/>
    <property type="project" value="UniProtKB-UniRule"/>
</dbReference>
<evidence type="ECO:0000256" key="2">
    <source>
        <dbReference type="ARBA" id="ARBA00022598"/>
    </source>
</evidence>
<name>H5SAL5_9CHLR</name>
<proteinExistence type="inferred from homology"/>
<dbReference type="SUPFAM" id="SSF55190">
    <property type="entry name" value="Arginyl-tRNA synthetase (ArgRS), N-terminal 'additional' domain"/>
    <property type="match status" value="1"/>
</dbReference>
<gene>
    <name evidence="8" type="primary">argS</name>
    <name evidence="11" type="ORF">HGMM_F05B10C23</name>
</gene>
<dbReference type="Gene3D" id="3.40.50.620">
    <property type="entry name" value="HUPs"/>
    <property type="match status" value="1"/>
</dbReference>
<dbReference type="FunFam" id="1.10.730.10:FF:000006">
    <property type="entry name" value="Arginyl-tRNA synthetase 2, mitochondrial"/>
    <property type="match status" value="1"/>
</dbReference>
<dbReference type="Pfam" id="PF00750">
    <property type="entry name" value="tRNA-synt_1d"/>
    <property type="match status" value="1"/>
</dbReference>
<dbReference type="EMBL" id="AP011651">
    <property type="protein sequence ID" value="BAL53201.1"/>
    <property type="molecule type" value="Genomic_DNA"/>
</dbReference>
<comment type="catalytic activity">
    <reaction evidence="7 8">
        <text>tRNA(Arg) + L-arginine + ATP = L-arginyl-tRNA(Arg) + AMP + diphosphate</text>
        <dbReference type="Rhea" id="RHEA:20301"/>
        <dbReference type="Rhea" id="RHEA-COMP:9658"/>
        <dbReference type="Rhea" id="RHEA-COMP:9673"/>
        <dbReference type="ChEBI" id="CHEBI:30616"/>
        <dbReference type="ChEBI" id="CHEBI:32682"/>
        <dbReference type="ChEBI" id="CHEBI:33019"/>
        <dbReference type="ChEBI" id="CHEBI:78442"/>
        <dbReference type="ChEBI" id="CHEBI:78513"/>
        <dbReference type="ChEBI" id="CHEBI:456215"/>
        <dbReference type="EC" id="6.1.1.19"/>
    </reaction>
</comment>
<reference evidence="11" key="2">
    <citation type="journal article" date="2012" name="PLoS ONE">
        <title>A Deeply Branching Thermophilic Bacterium with an Ancient Acetyl-CoA Pathway Dominates a Subsurface Ecosystem.</title>
        <authorList>
            <person name="Takami H."/>
            <person name="Noguchi H."/>
            <person name="Takaki Y."/>
            <person name="Uchiyama I."/>
            <person name="Toyoda A."/>
            <person name="Nishi S."/>
            <person name="Chee G.-J."/>
            <person name="Arai W."/>
            <person name="Nunoura T."/>
            <person name="Itoh T."/>
            <person name="Hattori M."/>
            <person name="Takai K."/>
        </authorList>
    </citation>
    <scope>NUCLEOTIDE SEQUENCE</scope>
</reference>
<dbReference type="SUPFAM" id="SSF47323">
    <property type="entry name" value="Anticodon-binding domain of a subclass of class I aminoacyl-tRNA synthetases"/>
    <property type="match status" value="1"/>
</dbReference>
<evidence type="ECO:0000256" key="4">
    <source>
        <dbReference type="ARBA" id="ARBA00022840"/>
    </source>
</evidence>
<dbReference type="EC" id="6.1.1.19" evidence="8"/>
<keyword evidence="3 8" id="KW-0547">Nucleotide-binding</keyword>
<dbReference type="Pfam" id="PF05746">
    <property type="entry name" value="DALR_1"/>
    <property type="match status" value="1"/>
</dbReference>
<sequence>MFEQELKQIEAQIADFFEAQGIKAPDFKWQPVPFRGEWGVGISLFAAAAAEVRQKGWKLPVPQRAQELALALQEHLGQPAGFSRIEALNGYLNLYFSPAEYARRVVDTVLEEGERFGRGAPKGERVMVEYAQPNTHHSFHIGHYRNTILGEVLARLLEFAGFETLRASYPGDIGLGVITVLWIYDKFYRGQEPEGIHERGQWLLKLYVEANALLEPKENETPEERARREAYEAERRELYRRWDAGDPYVRELWLKTRQWSLDELQDILHTLDIHIDVWFFESEVDEPAKQIVQELIERGIAEDERPNGGPVIVHIDEKLGLKKEKYRTVVILRSDGTTLYLTKDLALAKEKFEKYGVDRSIYVVDVRQSLHFQQVFKILELWGFKQAEKCYHLGYGFVSLPQGAMSARRGRVVLFKEVLDEAIARVLTTIEQKNPQMPLELREEVARAVGLGALAYAMLSVDNNKDIVFNMEEALSFEGHTGPYLQNAHVRACSILRKALNVETLRGLDVASLLPPAAFDYPLTSHEVELVDLISRFPAVVQQAAQEYRPLIMANYAWELANAFHSFYHAAPVLQAEEIAVRDARLRLVAATRQVLANALRLLDIQAVEKM</sequence>
<feature type="domain" description="DALR anticodon binding" evidence="10">
    <location>
        <begin position="485"/>
        <end position="611"/>
    </location>
</feature>
<dbReference type="InterPro" id="IPR001278">
    <property type="entry name" value="Arg-tRNA-ligase"/>
</dbReference>
<accession>H5SAL5</accession>
<comment type="subunit">
    <text evidence="8">Monomer.</text>
</comment>
<evidence type="ECO:0000313" key="11">
    <source>
        <dbReference type="EMBL" id="BAL53201.1"/>
    </source>
</evidence>
<protein>
    <recommendedName>
        <fullName evidence="8">Arginine--tRNA ligase</fullName>
        <ecNumber evidence="8">6.1.1.19</ecNumber>
    </recommendedName>
    <alternativeName>
        <fullName evidence="8">Arginyl-tRNA synthetase</fullName>
        <shortName evidence="8">ArgRS</shortName>
    </alternativeName>
</protein>
<comment type="subcellular location">
    <subcellularLocation>
        <location evidence="8">Cytoplasm</location>
    </subcellularLocation>
</comment>
<keyword evidence="5 8" id="KW-0648">Protein biosynthesis</keyword>
<keyword evidence="4 8" id="KW-0067">ATP-binding</keyword>
<evidence type="ECO:0000256" key="7">
    <source>
        <dbReference type="ARBA" id="ARBA00049339"/>
    </source>
</evidence>
<dbReference type="AlphaFoldDB" id="H5SAL5"/>
<dbReference type="InterPro" id="IPR008909">
    <property type="entry name" value="DALR_anticod-bd"/>
</dbReference>
<keyword evidence="2 8" id="KW-0436">Ligase</keyword>
<evidence type="ECO:0000256" key="9">
    <source>
        <dbReference type="RuleBase" id="RU363038"/>
    </source>
</evidence>
<keyword evidence="6 8" id="KW-0030">Aminoacyl-tRNA synthetase</keyword>
<comment type="similarity">
    <text evidence="1 8 9">Belongs to the class-I aminoacyl-tRNA synthetase family.</text>
</comment>
<evidence type="ECO:0000256" key="3">
    <source>
        <dbReference type="ARBA" id="ARBA00022741"/>
    </source>
</evidence>
<dbReference type="PANTHER" id="PTHR11956">
    <property type="entry name" value="ARGINYL-TRNA SYNTHETASE"/>
    <property type="match status" value="1"/>
</dbReference>
<dbReference type="PANTHER" id="PTHR11956:SF5">
    <property type="entry name" value="ARGININE--TRNA LIGASE, CYTOPLASMIC"/>
    <property type="match status" value="1"/>
</dbReference>
<dbReference type="InterPro" id="IPR036695">
    <property type="entry name" value="Arg-tRNA-synth_N_sf"/>
</dbReference>
<dbReference type="HAMAP" id="MF_00123">
    <property type="entry name" value="Arg_tRNA_synth"/>
    <property type="match status" value="1"/>
</dbReference>
<dbReference type="InterPro" id="IPR035684">
    <property type="entry name" value="ArgRS_core"/>
</dbReference>
<dbReference type="CDD" id="cd07956">
    <property type="entry name" value="Anticodon_Ia_Arg"/>
    <property type="match status" value="1"/>
</dbReference>
<evidence type="ECO:0000256" key="5">
    <source>
        <dbReference type="ARBA" id="ARBA00022917"/>
    </source>
</evidence>
<dbReference type="GO" id="GO:0006420">
    <property type="term" value="P:arginyl-tRNA aminoacylation"/>
    <property type="evidence" value="ECO:0007669"/>
    <property type="project" value="UniProtKB-UniRule"/>
</dbReference>
<feature type="short sequence motif" description="'HIGH' region" evidence="8">
    <location>
        <begin position="133"/>
        <end position="143"/>
    </location>
</feature>
<evidence type="ECO:0000259" key="10">
    <source>
        <dbReference type="SMART" id="SM00836"/>
    </source>
</evidence>
<dbReference type="InterPro" id="IPR014729">
    <property type="entry name" value="Rossmann-like_a/b/a_fold"/>
</dbReference>
<organism evidence="11">
    <name type="scientific">uncultured Chloroflexota bacterium</name>
    <dbReference type="NCBI Taxonomy" id="166587"/>
    <lineage>
        <taxon>Bacteria</taxon>
        <taxon>Bacillati</taxon>
        <taxon>Chloroflexota</taxon>
        <taxon>environmental samples</taxon>
    </lineage>
</organism>
<dbReference type="SUPFAM" id="SSF52374">
    <property type="entry name" value="Nucleotidylyl transferase"/>
    <property type="match status" value="1"/>
</dbReference>
<dbReference type="SMART" id="SM00836">
    <property type="entry name" value="DALR_1"/>
    <property type="match status" value="1"/>
</dbReference>
<reference evidence="11" key="1">
    <citation type="journal article" date="2005" name="Environ. Microbiol.">
        <title>Genetic and functional properties of uncultivated thermophilic crenarchaeotes from a subsurface gold mine as revealed by analysis of genome fragments.</title>
        <authorList>
            <person name="Nunoura T."/>
            <person name="Hirayama H."/>
            <person name="Takami H."/>
            <person name="Oida H."/>
            <person name="Nishi S."/>
            <person name="Shimamura S."/>
            <person name="Suzuki Y."/>
            <person name="Inagaki F."/>
            <person name="Takai K."/>
            <person name="Nealson K.H."/>
            <person name="Horikoshi K."/>
        </authorList>
    </citation>
    <scope>NUCLEOTIDE SEQUENCE</scope>
</reference>
<dbReference type="GO" id="GO:0004814">
    <property type="term" value="F:arginine-tRNA ligase activity"/>
    <property type="evidence" value="ECO:0007669"/>
    <property type="project" value="UniProtKB-UniRule"/>
</dbReference>
<keyword evidence="8" id="KW-0963">Cytoplasm</keyword>
<dbReference type="Gene3D" id="1.10.730.10">
    <property type="entry name" value="Isoleucyl-tRNA Synthetase, Domain 1"/>
    <property type="match status" value="1"/>
</dbReference>
<dbReference type="PRINTS" id="PR01038">
    <property type="entry name" value="TRNASYNTHARG"/>
</dbReference>
<dbReference type="Gene3D" id="3.30.1360.70">
    <property type="entry name" value="Arginyl tRNA synthetase N-terminal domain"/>
    <property type="match status" value="1"/>
</dbReference>
<evidence type="ECO:0000256" key="6">
    <source>
        <dbReference type="ARBA" id="ARBA00023146"/>
    </source>
</evidence>
<evidence type="ECO:0000256" key="1">
    <source>
        <dbReference type="ARBA" id="ARBA00005594"/>
    </source>
</evidence>
<dbReference type="InterPro" id="IPR009080">
    <property type="entry name" value="tRNAsynth_Ia_anticodon-bd"/>
</dbReference>
<dbReference type="NCBIfam" id="TIGR00456">
    <property type="entry name" value="argS"/>
    <property type="match status" value="1"/>
</dbReference>
<evidence type="ECO:0000256" key="8">
    <source>
        <dbReference type="HAMAP-Rule" id="MF_00123"/>
    </source>
</evidence>
<dbReference type="GO" id="GO:0005737">
    <property type="term" value="C:cytoplasm"/>
    <property type="evidence" value="ECO:0007669"/>
    <property type="project" value="UniProtKB-SubCell"/>
</dbReference>